<dbReference type="InterPro" id="IPR020536">
    <property type="entry name" value="ThiI_AANH"/>
</dbReference>
<dbReference type="GO" id="GO:0004810">
    <property type="term" value="F:CCA tRNA nucleotidyltransferase activity"/>
    <property type="evidence" value="ECO:0007669"/>
    <property type="project" value="InterPro"/>
</dbReference>
<evidence type="ECO:0000256" key="14">
    <source>
        <dbReference type="ARBA" id="ARBA00066827"/>
    </source>
</evidence>
<name>A0A120JTP4_9FIRM</name>
<dbReference type="SMART" id="SM00981">
    <property type="entry name" value="THUMP"/>
    <property type="match status" value="1"/>
</dbReference>
<dbReference type="InterPro" id="IPR014729">
    <property type="entry name" value="Rossmann-like_a/b/a_fold"/>
</dbReference>
<evidence type="ECO:0000256" key="19">
    <source>
        <dbReference type="HAMAP-Rule" id="MF_00021"/>
    </source>
</evidence>
<dbReference type="InterPro" id="IPR054173">
    <property type="entry name" value="ThiI_fer"/>
</dbReference>
<dbReference type="OrthoDB" id="9773948at2"/>
<reference evidence="21 22" key="1">
    <citation type="submission" date="2015-10" db="EMBL/GenBank/DDBJ databases">
        <title>Erysipelothrix larvae sp. LV19 isolated from the larval gut of the rhinoceros beetle, Trypoxylus dichotomus.</title>
        <authorList>
            <person name="Lim S."/>
            <person name="Kim B.-C."/>
        </authorList>
    </citation>
    <scope>NUCLEOTIDE SEQUENCE [LARGE SCALE GENOMIC DNA]</scope>
    <source>
        <strain evidence="21 22">LV19</strain>
    </source>
</reference>
<dbReference type="InterPro" id="IPR004114">
    <property type="entry name" value="THUMP_dom"/>
</dbReference>
<evidence type="ECO:0000256" key="4">
    <source>
        <dbReference type="ARBA" id="ARBA00022555"/>
    </source>
</evidence>
<dbReference type="CDD" id="cd01712">
    <property type="entry name" value="PPase_ThiI"/>
    <property type="match status" value="1"/>
</dbReference>
<comment type="catalytic activity">
    <reaction evidence="10 19">
        <text>[ThiI sulfur-carrier protein]-S-sulfanyl-L-cysteine + a uridine in tRNA + 2 reduced [2Fe-2S]-[ferredoxin] + ATP + H(+) = [ThiI sulfur-carrier protein]-L-cysteine + a 4-thiouridine in tRNA + 2 oxidized [2Fe-2S]-[ferredoxin] + AMP + diphosphate</text>
        <dbReference type="Rhea" id="RHEA:24176"/>
        <dbReference type="Rhea" id="RHEA-COMP:10000"/>
        <dbReference type="Rhea" id="RHEA-COMP:10001"/>
        <dbReference type="Rhea" id="RHEA-COMP:13337"/>
        <dbReference type="Rhea" id="RHEA-COMP:13338"/>
        <dbReference type="Rhea" id="RHEA-COMP:13339"/>
        <dbReference type="Rhea" id="RHEA-COMP:13340"/>
        <dbReference type="ChEBI" id="CHEBI:15378"/>
        <dbReference type="ChEBI" id="CHEBI:29950"/>
        <dbReference type="ChEBI" id="CHEBI:30616"/>
        <dbReference type="ChEBI" id="CHEBI:33019"/>
        <dbReference type="ChEBI" id="CHEBI:33737"/>
        <dbReference type="ChEBI" id="CHEBI:33738"/>
        <dbReference type="ChEBI" id="CHEBI:61963"/>
        <dbReference type="ChEBI" id="CHEBI:65315"/>
        <dbReference type="ChEBI" id="CHEBI:136798"/>
        <dbReference type="ChEBI" id="CHEBI:456215"/>
        <dbReference type="EC" id="2.8.1.4"/>
    </reaction>
</comment>
<dbReference type="NCBIfam" id="TIGR00342">
    <property type="entry name" value="tRNA uracil 4-sulfurtransferase ThiI"/>
    <property type="match status" value="1"/>
</dbReference>
<dbReference type="GO" id="GO:0052837">
    <property type="term" value="P:thiazole biosynthetic process"/>
    <property type="evidence" value="ECO:0007669"/>
    <property type="project" value="TreeGrafter"/>
</dbReference>
<evidence type="ECO:0000256" key="15">
    <source>
        <dbReference type="ARBA" id="ARBA00071867"/>
    </source>
</evidence>
<dbReference type="GO" id="GO:0009228">
    <property type="term" value="P:thiamine biosynthetic process"/>
    <property type="evidence" value="ECO:0007669"/>
    <property type="project" value="UniProtKB-KW"/>
</dbReference>
<comment type="pathway">
    <text evidence="2 19">Cofactor biosynthesis; thiamine diphosphate biosynthesis.</text>
</comment>
<dbReference type="RefSeq" id="WP_067632374.1">
    <property type="nucleotide sequence ID" value="NZ_CP013213.1"/>
</dbReference>
<gene>
    <name evidence="19" type="primary">thiI</name>
    <name evidence="21" type="ORF">AOC36_05815</name>
</gene>
<dbReference type="GO" id="GO:0002937">
    <property type="term" value="P:tRNA 4-thiouridine biosynthesis"/>
    <property type="evidence" value="ECO:0007669"/>
    <property type="project" value="TreeGrafter"/>
</dbReference>
<feature type="binding site" evidence="19">
    <location>
        <position position="287"/>
    </location>
    <ligand>
        <name>ATP</name>
        <dbReference type="ChEBI" id="CHEBI:30616"/>
    </ligand>
</feature>
<evidence type="ECO:0000313" key="21">
    <source>
        <dbReference type="EMBL" id="AMC93513.1"/>
    </source>
</evidence>
<comment type="function">
    <text evidence="12 19">Catalyzes the ATP-dependent transfer of a sulfur to tRNA to produce 4-thiouridine in position 8 of tRNAs, which functions as a near-UV photosensor. Also catalyzes the transfer of sulfur to the sulfur carrier protein ThiS, forming ThiS-thiocarboxylate. This is a step in the synthesis of thiazole, in the thiamine biosynthesis pathway. The sulfur is donated as persulfide by IscS.</text>
</comment>
<evidence type="ECO:0000256" key="10">
    <source>
        <dbReference type="ARBA" id="ARBA00050570"/>
    </source>
</evidence>
<feature type="binding site" evidence="19">
    <location>
        <position position="265"/>
    </location>
    <ligand>
        <name>ATP</name>
        <dbReference type="ChEBI" id="CHEBI:30616"/>
    </ligand>
</feature>
<dbReference type="Pfam" id="PF02926">
    <property type="entry name" value="THUMP"/>
    <property type="match status" value="1"/>
</dbReference>
<dbReference type="SUPFAM" id="SSF143437">
    <property type="entry name" value="THUMP domain-like"/>
    <property type="match status" value="1"/>
</dbReference>
<evidence type="ECO:0000313" key="22">
    <source>
        <dbReference type="Proteomes" id="UP000063781"/>
    </source>
</evidence>
<dbReference type="Proteomes" id="UP000063781">
    <property type="component" value="Chromosome"/>
</dbReference>
<keyword evidence="6 19" id="KW-0547">Nucleotide-binding</keyword>
<evidence type="ECO:0000256" key="2">
    <source>
        <dbReference type="ARBA" id="ARBA00004948"/>
    </source>
</evidence>
<organism evidence="21 22">
    <name type="scientific">Erysipelothrix larvae</name>
    <dbReference type="NCBI Taxonomy" id="1514105"/>
    <lineage>
        <taxon>Bacteria</taxon>
        <taxon>Bacillati</taxon>
        <taxon>Bacillota</taxon>
        <taxon>Erysipelotrichia</taxon>
        <taxon>Erysipelotrichales</taxon>
        <taxon>Erysipelotrichaceae</taxon>
        <taxon>Erysipelothrix</taxon>
    </lineage>
</organism>
<feature type="binding site" evidence="19">
    <location>
        <begin position="183"/>
        <end position="184"/>
    </location>
    <ligand>
        <name>ATP</name>
        <dbReference type="ChEBI" id="CHEBI:30616"/>
    </ligand>
</feature>
<dbReference type="STRING" id="1514105.AOC36_05815"/>
<feature type="binding site" evidence="19">
    <location>
        <begin position="208"/>
        <end position="209"/>
    </location>
    <ligand>
        <name>ATP</name>
        <dbReference type="ChEBI" id="CHEBI:30616"/>
    </ligand>
</feature>
<evidence type="ECO:0000256" key="8">
    <source>
        <dbReference type="ARBA" id="ARBA00022884"/>
    </source>
</evidence>
<keyword evidence="9 19" id="KW-0784">Thiamine biosynthesis</keyword>
<evidence type="ECO:0000256" key="6">
    <source>
        <dbReference type="ARBA" id="ARBA00022741"/>
    </source>
</evidence>
<dbReference type="GO" id="GO:0000049">
    <property type="term" value="F:tRNA binding"/>
    <property type="evidence" value="ECO:0007669"/>
    <property type="project" value="UniProtKB-UniRule"/>
</dbReference>
<keyword evidence="3 19" id="KW-0963">Cytoplasm</keyword>
<evidence type="ECO:0000256" key="17">
    <source>
        <dbReference type="ARBA" id="ARBA00077849"/>
    </source>
</evidence>
<dbReference type="InterPro" id="IPR049961">
    <property type="entry name" value="ThiI_N"/>
</dbReference>
<comment type="similarity">
    <text evidence="13 19">Belongs to the ThiI family.</text>
</comment>
<keyword evidence="5 19" id="KW-0808">Transferase</keyword>
<dbReference type="GO" id="GO:0005524">
    <property type="term" value="F:ATP binding"/>
    <property type="evidence" value="ECO:0007669"/>
    <property type="project" value="UniProtKB-UniRule"/>
</dbReference>
<dbReference type="PROSITE" id="PS51165">
    <property type="entry name" value="THUMP"/>
    <property type="match status" value="1"/>
</dbReference>
<dbReference type="GO" id="GO:0005829">
    <property type="term" value="C:cytosol"/>
    <property type="evidence" value="ECO:0007669"/>
    <property type="project" value="TreeGrafter"/>
</dbReference>
<dbReference type="AlphaFoldDB" id="A0A120JTP4"/>
<keyword evidence="4 19" id="KW-0820">tRNA-binding</keyword>
<comment type="subcellular location">
    <subcellularLocation>
        <location evidence="1 19">Cytoplasm</location>
    </subcellularLocation>
</comment>
<dbReference type="GO" id="GO:0140741">
    <property type="term" value="F:tRNA-uracil-4 sulfurtransferase activity"/>
    <property type="evidence" value="ECO:0007669"/>
    <property type="project" value="UniProtKB-EC"/>
</dbReference>
<evidence type="ECO:0000256" key="9">
    <source>
        <dbReference type="ARBA" id="ARBA00022977"/>
    </source>
</evidence>
<evidence type="ECO:0000256" key="11">
    <source>
        <dbReference type="ARBA" id="ARBA00052330"/>
    </source>
</evidence>
<keyword evidence="8 19" id="KW-0694">RNA-binding</keyword>
<keyword evidence="22" id="KW-1185">Reference proteome</keyword>
<dbReference type="CDD" id="cd11716">
    <property type="entry name" value="THUMP_ThiI"/>
    <property type="match status" value="1"/>
</dbReference>
<protein>
    <recommendedName>
        <fullName evidence="15 19">Probable tRNA sulfurtransferase</fullName>
        <ecNumber evidence="14 19">2.8.1.4</ecNumber>
    </recommendedName>
    <alternativeName>
        <fullName evidence="16 19">Sulfur carrier protein ThiS sulfurtransferase</fullName>
    </alternativeName>
    <alternativeName>
        <fullName evidence="17 19">Thiamine biosynthesis protein ThiI</fullName>
    </alternativeName>
    <alternativeName>
        <fullName evidence="18 19">tRNA 4-thiouridine synthase</fullName>
    </alternativeName>
</protein>
<dbReference type="SUPFAM" id="SSF52402">
    <property type="entry name" value="Adenine nucleotide alpha hydrolases-like"/>
    <property type="match status" value="1"/>
</dbReference>
<evidence type="ECO:0000256" key="13">
    <source>
        <dbReference type="ARBA" id="ARBA00061472"/>
    </source>
</evidence>
<evidence type="ECO:0000256" key="5">
    <source>
        <dbReference type="ARBA" id="ARBA00022679"/>
    </source>
</evidence>
<feature type="domain" description="THUMP" evidence="20">
    <location>
        <begin position="63"/>
        <end position="165"/>
    </location>
</feature>
<dbReference type="GO" id="GO:0009229">
    <property type="term" value="P:thiamine diphosphate biosynthetic process"/>
    <property type="evidence" value="ECO:0007669"/>
    <property type="project" value="UniProtKB-UniRule"/>
</dbReference>
<evidence type="ECO:0000256" key="7">
    <source>
        <dbReference type="ARBA" id="ARBA00022840"/>
    </source>
</evidence>
<dbReference type="Pfam" id="PF02568">
    <property type="entry name" value="ThiI"/>
    <property type="match status" value="1"/>
</dbReference>
<dbReference type="InterPro" id="IPR003720">
    <property type="entry name" value="tRNA_STrfase"/>
</dbReference>
<proteinExistence type="inferred from homology"/>
<dbReference type="UniPathway" id="UPA00060"/>
<dbReference type="HAMAP" id="MF_00021">
    <property type="entry name" value="ThiI"/>
    <property type="match status" value="1"/>
</dbReference>
<accession>A0A120JTP4</accession>
<evidence type="ECO:0000259" key="20">
    <source>
        <dbReference type="PROSITE" id="PS51165"/>
    </source>
</evidence>
<evidence type="ECO:0000256" key="12">
    <source>
        <dbReference type="ARBA" id="ARBA00058382"/>
    </source>
</evidence>
<dbReference type="FunFam" id="3.40.50.620:FF:000053">
    <property type="entry name" value="Probable tRNA sulfurtransferase"/>
    <property type="match status" value="1"/>
</dbReference>
<dbReference type="EMBL" id="CP013213">
    <property type="protein sequence ID" value="AMC93513.1"/>
    <property type="molecule type" value="Genomic_DNA"/>
</dbReference>
<dbReference type="Gene3D" id="3.30.2130.30">
    <property type="match status" value="1"/>
</dbReference>
<evidence type="ECO:0000256" key="18">
    <source>
        <dbReference type="ARBA" id="ARBA00080570"/>
    </source>
</evidence>
<keyword evidence="7 19" id="KW-0067">ATP-binding</keyword>
<evidence type="ECO:0000256" key="16">
    <source>
        <dbReference type="ARBA" id="ARBA00075337"/>
    </source>
</evidence>
<dbReference type="Pfam" id="PF22025">
    <property type="entry name" value="ThiI_fer"/>
    <property type="match status" value="1"/>
</dbReference>
<sequence length="398" mass="45257">MYNKQYEFIVCRYGELSTKGKNRKDFTRQLIKNIKAQCEQFENLEYRPTFDRLYITLNGEDGEAVSKELSKVFGLSSFSLAVKVEKDLDAIADAAYECVKDETDKTFKIIARRNDKSFPHVSDEINRYVAGKILRETELKVNVRKPDIPVLIEVRKDFAYIMTSKIEGAKGHPVGIQGKVMVMLSGGIDSPVAGYLMMKRGVEIECIHFASPPYTSMEAQNKVLELAQKLTDFQHTIRVHIVPFTQMQLAIYKAVPESYAITMMRRMMLRIGEAYALKRRCLALANGENLGQVASQTLHSMNAITSVANMPILRPLLTYDKLEIIDIAQKIDTYETSILPFEDCCTIFTPKNPTTRPRLEKVDFYESKLDPELITNAIEGIETITLKHTVAHEETAFL</sequence>
<evidence type="ECO:0000256" key="3">
    <source>
        <dbReference type="ARBA" id="ARBA00022490"/>
    </source>
</evidence>
<dbReference type="InterPro" id="IPR049962">
    <property type="entry name" value="THUMP_ThiI"/>
</dbReference>
<dbReference type="EC" id="2.8.1.4" evidence="14 19"/>
<dbReference type="KEGG" id="erl:AOC36_05815"/>
<feature type="binding site" evidence="19">
    <location>
        <position position="296"/>
    </location>
    <ligand>
        <name>ATP</name>
        <dbReference type="ChEBI" id="CHEBI:30616"/>
    </ligand>
</feature>
<dbReference type="PANTHER" id="PTHR43209">
    <property type="entry name" value="TRNA SULFURTRANSFERASE"/>
    <property type="match status" value="1"/>
</dbReference>
<dbReference type="InterPro" id="IPR050102">
    <property type="entry name" value="tRNA_sulfurtransferase_ThiI"/>
</dbReference>
<evidence type="ECO:0000256" key="1">
    <source>
        <dbReference type="ARBA" id="ARBA00004496"/>
    </source>
</evidence>
<dbReference type="Gene3D" id="3.40.50.620">
    <property type="entry name" value="HUPs"/>
    <property type="match status" value="1"/>
</dbReference>
<dbReference type="PANTHER" id="PTHR43209:SF1">
    <property type="entry name" value="TRNA SULFURTRANSFERASE"/>
    <property type="match status" value="1"/>
</dbReference>
<comment type="catalytic activity">
    <reaction evidence="11 19">
        <text>[ThiS sulfur-carrier protein]-C-terminal Gly-Gly-AMP + S-sulfanyl-L-cysteinyl-[cysteine desulfurase] + AH2 = [ThiS sulfur-carrier protein]-C-terminal-Gly-aminoethanethioate + L-cysteinyl-[cysteine desulfurase] + A + AMP + 2 H(+)</text>
        <dbReference type="Rhea" id="RHEA:43340"/>
        <dbReference type="Rhea" id="RHEA-COMP:12157"/>
        <dbReference type="Rhea" id="RHEA-COMP:12158"/>
        <dbReference type="Rhea" id="RHEA-COMP:12910"/>
        <dbReference type="Rhea" id="RHEA-COMP:19908"/>
        <dbReference type="ChEBI" id="CHEBI:13193"/>
        <dbReference type="ChEBI" id="CHEBI:15378"/>
        <dbReference type="ChEBI" id="CHEBI:17499"/>
        <dbReference type="ChEBI" id="CHEBI:29950"/>
        <dbReference type="ChEBI" id="CHEBI:61963"/>
        <dbReference type="ChEBI" id="CHEBI:90618"/>
        <dbReference type="ChEBI" id="CHEBI:232372"/>
        <dbReference type="ChEBI" id="CHEBI:456215"/>
    </reaction>
</comment>